<proteinExistence type="predicted"/>
<dbReference type="GO" id="GO:0032259">
    <property type="term" value="P:methylation"/>
    <property type="evidence" value="ECO:0007669"/>
    <property type="project" value="UniProtKB-KW"/>
</dbReference>
<dbReference type="CDD" id="cd02440">
    <property type="entry name" value="AdoMet_MTases"/>
    <property type="match status" value="1"/>
</dbReference>
<comment type="caution">
    <text evidence="2">The sequence shown here is derived from an EMBL/GenBank/DDBJ whole genome shotgun (WGS) entry which is preliminary data.</text>
</comment>
<dbReference type="InterPro" id="IPR025714">
    <property type="entry name" value="Methyltranfer_dom"/>
</dbReference>
<evidence type="ECO:0000313" key="2">
    <source>
        <dbReference type="EMBL" id="TDS84287.1"/>
    </source>
</evidence>
<dbReference type="Gene3D" id="3.40.50.150">
    <property type="entry name" value="Vaccinia Virus protein VP39"/>
    <property type="match status" value="1"/>
</dbReference>
<reference evidence="2 3" key="1">
    <citation type="submission" date="2019-03" db="EMBL/GenBank/DDBJ databases">
        <title>Genomic Encyclopedia of Type Strains, Phase III (KMG-III): the genomes of soil and plant-associated and newly described type strains.</title>
        <authorList>
            <person name="Whitman W."/>
        </authorList>
    </citation>
    <scope>NUCLEOTIDE SEQUENCE [LARGE SCALE GENOMIC DNA]</scope>
    <source>
        <strain evidence="2 3">DSM 27373</strain>
    </source>
</reference>
<dbReference type="Pfam" id="PF13847">
    <property type="entry name" value="Methyltransf_31"/>
    <property type="match status" value="1"/>
</dbReference>
<dbReference type="AlphaFoldDB" id="A0A4R7FZQ4"/>
<gene>
    <name evidence="2" type="ORF">EV640_108147</name>
</gene>
<dbReference type="EMBL" id="SOAN01000008">
    <property type="protein sequence ID" value="TDS84287.1"/>
    <property type="molecule type" value="Genomic_DNA"/>
</dbReference>
<evidence type="ECO:0000313" key="3">
    <source>
        <dbReference type="Proteomes" id="UP000294506"/>
    </source>
</evidence>
<dbReference type="GO" id="GO:0008168">
    <property type="term" value="F:methyltransferase activity"/>
    <property type="evidence" value="ECO:0007669"/>
    <property type="project" value="UniProtKB-KW"/>
</dbReference>
<keyword evidence="2" id="KW-0808">Transferase</keyword>
<sequence>MLDIGCGTGMNFPLVQDRVGPGGIIVGVDRSAQMLAQARRRAVRHGWENVILIQADATAFSAEQISVEVTRDGGRPFSEVTLATYALSLMQQWENAWETMQQLTVTRGRLGVLDMQRPTGPSALLTPLARTACWLGGADIDAHPWKALERDSAEVRSASARGGHLQVRVGSKPR</sequence>
<name>A0A4R7FZQ4_9MICC</name>
<accession>A0A4R7FZQ4</accession>
<dbReference type="SUPFAM" id="SSF53335">
    <property type="entry name" value="S-adenosyl-L-methionine-dependent methyltransferases"/>
    <property type="match status" value="1"/>
</dbReference>
<organism evidence="2 3">
    <name type="scientific">Nesterenkonia aurantiaca</name>
    <dbReference type="NCBI Taxonomy" id="1436010"/>
    <lineage>
        <taxon>Bacteria</taxon>
        <taxon>Bacillati</taxon>
        <taxon>Actinomycetota</taxon>
        <taxon>Actinomycetes</taxon>
        <taxon>Micrococcales</taxon>
        <taxon>Micrococcaceae</taxon>
        <taxon>Nesterenkonia</taxon>
    </lineage>
</organism>
<keyword evidence="2" id="KW-0489">Methyltransferase</keyword>
<dbReference type="InterPro" id="IPR029063">
    <property type="entry name" value="SAM-dependent_MTases_sf"/>
</dbReference>
<protein>
    <submittedName>
        <fullName evidence="2">Demethylmenaquinone methyltransferase/2-methoxy-6-polyprenyl-1,4-benzoquinol methylase</fullName>
    </submittedName>
</protein>
<evidence type="ECO:0000259" key="1">
    <source>
        <dbReference type="Pfam" id="PF13847"/>
    </source>
</evidence>
<dbReference type="Proteomes" id="UP000294506">
    <property type="component" value="Unassembled WGS sequence"/>
</dbReference>
<keyword evidence="3" id="KW-1185">Reference proteome</keyword>
<feature type="domain" description="Methyltransferase" evidence="1">
    <location>
        <begin position="1"/>
        <end position="68"/>
    </location>
</feature>